<sequence length="302" mass="32924">MKRVLVTGAEGFTGRHLLPLLTERGWEVFALARSIPEADAQMMESASWHVADLTDAASLQDLVRDVAPEAVLHLAAISSPTHGDVEEFYRVNLMGSRNMLQALAELDRPPSAVMLASSANVYRSASEGCIYETSPLGPVNDYGVSKLAMEFLRGIYAARLPISIVRPFNYTGVGQSRTFVIPKIVGAIRDGRASVELGDIDVSRDWSDVRNVVDVYERMLRTPQAVGATVNLCSGRAVSLREIIAKAEKIAGLAIEVRFNPALARRNEIPMLWGSNARLATLIGGYDPIPLEDTLDWMLTGS</sequence>
<evidence type="ECO:0000256" key="1">
    <source>
        <dbReference type="ARBA" id="ARBA00005125"/>
    </source>
</evidence>
<proteinExistence type="inferred from homology"/>
<accession>A0A9X1DCP0</accession>
<dbReference type="SUPFAM" id="SSF51735">
    <property type="entry name" value="NAD(P)-binding Rossmann-fold domains"/>
    <property type="match status" value="1"/>
</dbReference>
<comment type="pathway">
    <text evidence="1">Bacterial outer membrane biogenesis; LPS O-antigen biosynthesis.</text>
</comment>
<dbReference type="InterPro" id="IPR001509">
    <property type="entry name" value="Epimerase_deHydtase"/>
</dbReference>
<evidence type="ECO:0000256" key="2">
    <source>
        <dbReference type="ARBA" id="ARBA00007637"/>
    </source>
</evidence>
<feature type="domain" description="NAD-dependent epimerase/dehydratase" evidence="3">
    <location>
        <begin position="4"/>
        <end position="232"/>
    </location>
</feature>
<reference evidence="4" key="1">
    <citation type="submission" date="2021-05" db="EMBL/GenBank/DDBJ databases">
        <title>Genome of Sphingobium sp. strain.</title>
        <authorList>
            <person name="Fan R."/>
        </authorList>
    </citation>
    <scope>NUCLEOTIDE SEQUENCE</scope>
    <source>
        <strain evidence="4">H33</strain>
    </source>
</reference>
<evidence type="ECO:0000313" key="5">
    <source>
        <dbReference type="Proteomes" id="UP001138757"/>
    </source>
</evidence>
<dbReference type="EC" id="4.2.1.47" evidence="4"/>
<evidence type="ECO:0000259" key="3">
    <source>
        <dbReference type="Pfam" id="PF01370"/>
    </source>
</evidence>
<dbReference type="AlphaFoldDB" id="A0A9X1DCP0"/>
<comment type="similarity">
    <text evidence="2">Belongs to the NAD(P)-dependent epimerase/dehydratase family.</text>
</comment>
<keyword evidence="5" id="KW-1185">Reference proteome</keyword>
<dbReference type="PANTHER" id="PTHR43000">
    <property type="entry name" value="DTDP-D-GLUCOSE 4,6-DEHYDRATASE-RELATED"/>
    <property type="match status" value="1"/>
</dbReference>
<organism evidence="4 5">
    <name type="scientific">Sphingobium nicotianae</name>
    <dbReference type="NCBI Taxonomy" id="2782607"/>
    <lineage>
        <taxon>Bacteria</taxon>
        <taxon>Pseudomonadati</taxon>
        <taxon>Pseudomonadota</taxon>
        <taxon>Alphaproteobacteria</taxon>
        <taxon>Sphingomonadales</taxon>
        <taxon>Sphingomonadaceae</taxon>
        <taxon>Sphingobium</taxon>
    </lineage>
</organism>
<dbReference type="Proteomes" id="UP001138757">
    <property type="component" value="Unassembled WGS sequence"/>
</dbReference>
<protein>
    <submittedName>
        <fullName evidence="4">GDP-mannose 4,6-dehydratase</fullName>
        <ecNumber evidence="4">4.2.1.47</ecNumber>
    </submittedName>
</protein>
<evidence type="ECO:0000313" key="4">
    <source>
        <dbReference type="EMBL" id="MBT2187506.1"/>
    </source>
</evidence>
<dbReference type="InterPro" id="IPR036291">
    <property type="entry name" value="NAD(P)-bd_dom_sf"/>
</dbReference>
<comment type="caution">
    <text evidence="4">The sequence shown here is derived from an EMBL/GenBank/DDBJ whole genome shotgun (WGS) entry which is preliminary data.</text>
</comment>
<dbReference type="Pfam" id="PF01370">
    <property type="entry name" value="Epimerase"/>
    <property type="match status" value="1"/>
</dbReference>
<dbReference type="GO" id="GO:0008446">
    <property type="term" value="F:GDP-mannose 4,6-dehydratase activity"/>
    <property type="evidence" value="ECO:0007669"/>
    <property type="project" value="UniProtKB-EC"/>
</dbReference>
<keyword evidence="4" id="KW-0456">Lyase</keyword>
<dbReference type="EMBL" id="JAHGAW010000007">
    <property type="protein sequence ID" value="MBT2187506.1"/>
    <property type="molecule type" value="Genomic_DNA"/>
</dbReference>
<name>A0A9X1DCP0_9SPHN</name>
<gene>
    <name evidence="4" type="ORF">KK488_11180</name>
</gene>
<dbReference type="RefSeq" id="WP_214623550.1">
    <property type="nucleotide sequence ID" value="NZ_JAHGAW010000007.1"/>
</dbReference>
<dbReference type="Gene3D" id="3.90.25.10">
    <property type="entry name" value="UDP-galactose 4-epimerase, domain 1"/>
    <property type="match status" value="1"/>
</dbReference>
<dbReference type="Gene3D" id="3.40.50.720">
    <property type="entry name" value="NAD(P)-binding Rossmann-like Domain"/>
    <property type="match status" value="1"/>
</dbReference>